<keyword evidence="4 5" id="KW-0574">Periplasm</keyword>
<dbReference type="PRINTS" id="PR00909">
    <property type="entry name" value="SPERMDNBNDNG"/>
</dbReference>
<sequence>MLKKTLIFSALALTTGVACAEGELNVYHWSDYVAPDTIENFEARTGITVNYDVFDSNEVLEAKMLTGASGYDVVVPSIEFLARQAQAGLYAKIDKSKLKNYGNLDPDILKIIEVNDPGNTYGVPYMMFSVGIGYNIDMIKERIDADKIGSWDMLFDPDTVAKLADCGVVIMDSPTEVMSSALNYLGLDPHSEDSADLEKGSELMMGVRPHIRYFHSSQYINDLANGDICITIGYSGDILQARDRAAEAGQGINIAYTIPREGAVIGFDMLAIPDDAPNPENALKFIDYILEPKVAADITNYVYFGNPNTAATEFVNEDVANDPGIYPSQDIKKKMFVSKPHAARYDRALTRAWTTIKTGM</sequence>
<accession>A0A0H4I8D9</accession>
<dbReference type="STRING" id="330734.ABA45_01815"/>
<comment type="subcellular location">
    <subcellularLocation>
        <location evidence="1 5">Periplasm</location>
    </subcellularLocation>
</comment>
<dbReference type="InterPro" id="IPR006059">
    <property type="entry name" value="SBP"/>
</dbReference>
<dbReference type="PANTHER" id="PTHR30222">
    <property type="entry name" value="SPERMIDINE/PUTRESCINE-BINDING PERIPLASMIC PROTEIN"/>
    <property type="match status" value="1"/>
</dbReference>
<dbReference type="PATRIC" id="fig|330734.3.peg.398"/>
<protein>
    <recommendedName>
        <fullName evidence="5">Putrescine-binding periplasmic protein</fullName>
    </recommendedName>
</protein>
<dbReference type="AlphaFoldDB" id="A0A0H4I8D9"/>
<dbReference type="PROSITE" id="PS51257">
    <property type="entry name" value="PROKAR_LIPOPROTEIN"/>
    <property type="match status" value="1"/>
</dbReference>
<comment type="function">
    <text evidence="5">Required for the activity of the bacterial periplasmic transport system of putrescine.</text>
</comment>
<dbReference type="Gene3D" id="3.40.190.10">
    <property type="entry name" value="Periplasmic binding protein-like II"/>
    <property type="match status" value="2"/>
</dbReference>
<dbReference type="CDD" id="cd13659">
    <property type="entry name" value="PBP2_PotF"/>
    <property type="match status" value="1"/>
</dbReference>
<gene>
    <name evidence="7" type="ORF">ABA45_01815</name>
</gene>
<keyword evidence="2 5" id="KW-0813">Transport</keyword>
<dbReference type="PIRSF" id="PIRSF019574">
    <property type="entry name" value="Periplasmic_polyamine_BP"/>
    <property type="match status" value="1"/>
</dbReference>
<feature type="chain" id="PRO_5005206551" description="Putrescine-binding periplasmic protein" evidence="6">
    <location>
        <begin position="21"/>
        <end position="360"/>
    </location>
</feature>
<evidence type="ECO:0000313" key="7">
    <source>
        <dbReference type="EMBL" id="AKO51317.1"/>
    </source>
</evidence>
<evidence type="ECO:0000256" key="4">
    <source>
        <dbReference type="ARBA" id="ARBA00022764"/>
    </source>
</evidence>
<dbReference type="GO" id="GO:0015846">
    <property type="term" value="P:polyamine transport"/>
    <property type="evidence" value="ECO:0007669"/>
    <property type="project" value="InterPro"/>
</dbReference>
<evidence type="ECO:0000313" key="8">
    <source>
        <dbReference type="Proteomes" id="UP000036406"/>
    </source>
</evidence>
<dbReference type="Pfam" id="PF13416">
    <property type="entry name" value="SBP_bac_8"/>
    <property type="match status" value="1"/>
</dbReference>
<evidence type="ECO:0000256" key="6">
    <source>
        <dbReference type="SAM" id="SignalP"/>
    </source>
</evidence>
<dbReference type="PANTHER" id="PTHR30222:SF12">
    <property type="entry name" value="NORSPERMIDINE SENSOR"/>
    <property type="match status" value="1"/>
</dbReference>
<proteinExistence type="inferred from homology"/>
<organism evidence="7 8">
    <name type="scientific">Marinobacter psychrophilus</name>
    <dbReference type="NCBI Taxonomy" id="330734"/>
    <lineage>
        <taxon>Bacteria</taxon>
        <taxon>Pseudomonadati</taxon>
        <taxon>Pseudomonadota</taxon>
        <taxon>Gammaproteobacteria</taxon>
        <taxon>Pseudomonadales</taxon>
        <taxon>Marinobacteraceae</taxon>
        <taxon>Marinobacter</taxon>
    </lineage>
</organism>
<dbReference type="SUPFAM" id="SSF53850">
    <property type="entry name" value="Periplasmic binding protein-like II"/>
    <property type="match status" value="1"/>
</dbReference>
<dbReference type="InterPro" id="IPR001188">
    <property type="entry name" value="Sperm_putr-bd"/>
</dbReference>
<keyword evidence="8" id="KW-1185">Reference proteome</keyword>
<comment type="similarity">
    <text evidence="5">Belongs to the bacterial solute-binding protein PotD/PotF family.</text>
</comment>
<dbReference type="EMBL" id="CP011494">
    <property type="protein sequence ID" value="AKO51317.1"/>
    <property type="molecule type" value="Genomic_DNA"/>
</dbReference>
<dbReference type="KEGG" id="mpq:ABA45_01815"/>
<evidence type="ECO:0000256" key="5">
    <source>
        <dbReference type="PIRNR" id="PIRNR019574"/>
    </source>
</evidence>
<dbReference type="RefSeq" id="WP_048384006.1">
    <property type="nucleotide sequence ID" value="NZ_CP011494.1"/>
</dbReference>
<evidence type="ECO:0000256" key="2">
    <source>
        <dbReference type="ARBA" id="ARBA00022448"/>
    </source>
</evidence>
<dbReference type="GO" id="GO:0019808">
    <property type="term" value="F:polyamine binding"/>
    <property type="evidence" value="ECO:0007669"/>
    <property type="project" value="InterPro"/>
</dbReference>
<evidence type="ECO:0000256" key="1">
    <source>
        <dbReference type="ARBA" id="ARBA00004418"/>
    </source>
</evidence>
<dbReference type="Proteomes" id="UP000036406">
    <property type="component" value="Chromosome"/>
</dbReference>
<name>A0A0H4I8D9_9GAMM</name>
<reference evidence="7 8" key="1">
    <citation type="submission" date="2015-05" db="EMBL/GenBank/DDBJ databases">
        <title>Complete genome of Marinobacter psychrophilus strain 20041T isolated from sea-ice of the Canadian Basin.</title>
        <authorList>
            <person name="Song L."/>
            <person name="Ren L."/>
            <person name="Yu Y."/>
            <person name="Wang X."/>
        </authorList>
    </citation>
    <scope>NUCLEOTIDE SEQUENCE [LARGE SCALE GENOMIC DNA]</scope>
    <source>
        <strain evidence="7 8">20041</strain>
    </source>
</reference>
<evidence type="ECO:0000256" key="3">
    <source>
        <dbReference type="ARBA" id="ARBA00022729"/>
    </source>
</evidence>
<keyword evidence="3 6" id="KW-0732">Signal</keyword>
<feature type="signal peptide" evidence="6">
    <location>
        <begin position="1"/>
        <end position="20"/>
    </location>
</feature>
<dbReference type="GO" id="GO:0042597">
    <property type="term" value="C:periplasmic space"/>
    <property type="evidence" value="ECO:0007669"/>
    <property type="project" value="UniProtKB-SubCell"/>
</dbReference>